<name>A0ABQ6K4R1_9MICO</name>
<feature type="domain" description="HTH merR-type" evidence="4">
    <location>
        <begin position="1"/>
        <end position="68"/>
    </location>
</feature>
<evidence type="ECO:0000256" key="3">
    <source>
        <dbReference type="ARBA" id="ARBA00023163"/>
    </source>
</evidence>
<evidence type="ECO:0000313" key="5">
    <source>
        <dbReference type="EMBL" id="GMA95339.1"/>
    </source>
</evidence>
<gene>
    <name evidence="5" type="ORF">GCM10025881_21630</name>
</gene>
<dbReference type="PANTHER" id="PTHR30204">
    <property type="entry name" value="REDOX-CYCLING DRUG-SENSING TRANSCRIPTIONAL ACTIVATOR SOXR"/>
    <property type="match status" value="1"/>
</dbReference>
<dbReference type="Gene3D" id="1.10.1660.10">
    <property type="match status" value="1"/>
</dbReference>
<evidence type="ECO:0000313" key="6">
    <source>
        <dbReference type="Proteomes" id="UP001157034"/>
    </source>
</evidence>
<accession>A0ABQ6K4R1</accession>
<dbReference type="SUPFAM" id="SSF46955">
    <property type="entry name" value="Putative DNA-binding domain"/>
    <property type="match status" value="1"/>
</dbReference>
<evidence type="ECO:0000259" key="4">
    <source>
        <dbReference type="PROSITE" id="PS50937"/>
    </source>
</evidence>
<dbReference type="EMBL" id="BSVB01000001">
    <property type="protein sequence ID" value="GMA95339.1"/>
    <property type="molecule type" value="Genomic_DNA"/>
</dbReference>
<organism evidence="5 6">
    <name type="scientific">Pseudolysinimonas kribbensis</name>
    <dbReference type="NCBI Taxonomy" id="433641"/>
    <lineage>
        <taxon>Bacteria</taxon>
        <taxon>Bacillati</taxon>
        <taxon>Actinomycetota</taxon>
        <taxon>Actinomycetes</taxon>
        <taxon>Micrococcales</taxon>
        <taxon>Microbacteriaceae</taxon>
        <taxon>Pseudolysinimonas</taxon>
    </lineage>
</organism>
<proteinExistence type="predicted"/>
<dbReference type="PRINTS" id="PR00040">
    <property type="entry name" value="HTHMERR"/>
</dbReference>
<protein>
    <submittedName>
        <fullName evidence="5">MerR family transcriptional regulator</fullName>
    </submittedName>
</protein>
<keyword evidence="2" id="KW-0238">DNA-binding</keyword>
<dbReference type="InterPro" id="IPR047057">
    <property type="entry name" value="MerR_fam"/>
</dbReference>
<evidence type="ECO:0000256" key="1">
    <source>
        <dbReference type="ARBA" id="ARBA00023015"/>
    </source>
</evidence>
<dbReference type="SMART" id="SM00422">
    <property type="entry name" value="HTH_MERR"/>
    <property type="match status" value="1"/>
</dbReference>
<keyword evidence="1" id="KW-0805">Transcription regulation</keyword>
<dbReference type="Pfam" id="PF13411">
    <property type="entry name" value="MerR_1"/>
    <property type="match status" value="1"/>
</dbReference>
<dbReference type="Proteomes" id="UP001157034">
    <property type="component" value="Unassembled WGS sequence"/>
</dbReference>
<sequence length="121" mass="13501">MRIGELARQTGATPKALRYYEQVGLLGAQRLANGYRDYDERDVRLVKEVRALGAVGIRAEQAKPFVECLISGHEQGDDCAAPLAVYRTVVDDLETRITELGRRRDTISELLREAEARDAIA</sequence>
<keyword evidence="3" id="KW-0804">Transcription</keyword>
<reference evidence="6" key="1">
    <citation type="journal article" date="2019" name="Int. J. Syst. Evol. Microbiol.">
        <title>The Global Catalogue of Microorganisms (GCM) 10K type strain sequencing project: providing services to taxonomists for standard genome sequencing and annotation.</title>
        <authorList>
            <consortium name="The Broad Institute Genomics Platform"/>
            <consortium name="The Broad Institute Genome Sequencing Center for Infectious Disease"/>
            <person name="Wu L."/>
            <person name="Ma J."/>
        </authorList>
    </citation>
    <scope>NUCLEOTIDE SEQUENCE [LARGE SCALE GENOMIC DNA]</scope>
    <source>
        <strain evidence="6">NBRC 108894</strain>
    </source>
</reference>
<dbReference type="PROSITE" id="PS50937">
    <property type="entry name" value="HTH_MERR_2"/>
    <property type="match status" value="1"/>
</dbReference>
<dbReference type="InterPro" id="IPR009061">
    <property type="entry name" value="DNA-bd_dom_put_sf"/>
</dbReference>
<dbReference type="InterPro" id="IPR000551">
    <property type="entry name" value="MerR-type_HTH_dom"/>
</dbReference>
<dbReference type="RefSeq" id="WP_284254114.1">
    <property type="nucleotide sequence ID" value="NZ_BAAAQO010000002.1"/>
</dbReference>
<comment type="caution">
    <text evidence="5">The sequence shown here is derived from an EMBL/GenBank/DDBJ whole genome shotgun (WGS) entry which is preliminary data.</text>
</comment>
<dbReference type="PANTHER" id="PTHR30204:SF94">
    <property type="entry name" value="HEAVY METAL-DEPENDENT TRANSCRIPTIONAL REGULATOR HI_0293-RELATED"/>
    <property type="match status" value="1"/>
</dbReference>
<keyword evidence="6" id="KW-1185">Reference proteome</keyword>
<evidence type="ECO:0000256" key="2">
    <source>
        <dbReference type="ARBA" id="ARBA00023125"/>
    </source>
</evidence>